<feature type="compositionally biased region" description="Basic and acidic residues" evidence="1">
    <location>
        <begin position="111"/>
        <end position="123"/>
    </location>
</feature>
<feature type="region of interest" description="Disordered" evidence="1">
    <location>
        <begin position="73"/>
        <end position="187"/>
    </location>
</feature>
<dbReference type="Pfam" id="PF12770">
    <property type="entry name" value="CHAT"/>
    <property type="match status" value="1"/>
</dbReference>
<evidence type="ECO:0000313" key="3">
    <source>
        <dbReference type="EMBL" id="KAF8443803.1"/>
    </source>
</evidence>
<dbReference type="PANTHER" id="PTHR19959">
    <property type="entry name" value="KINESIN LIGHT CHAIN"/>
    <property type="match status" value="1"/>
</dbReference>
<dbReference type="InterPro" id="IPR024983">
    <property type="entry name" value="CHAT_dom"/>
</dbReference>
<dbReference type="Proteomes" id="UP001194468">
    <property type="component" value="Unassembled WGS sequence"/>
</dbReference>
<organism evidence="3 4">
    <name type="scientific">Boletus edulis BED1</name>
    <dbReference type="NCBI Taxonomy" id="1328754"/>
    <lineage>
        <taxon>Eukaryota</taxon>
        <taxon>Fungi</taxon>
        <taxon>Dikarya</taxon>
        <taxon>Basidiomycota</taxon>
        <taxon>Agaricomycotina</taxon>
        <taxon>Agaricomycetes</taxon>
        <taxon>Agaricomycetidae</taxon>
        <taxon>Boletales</taxon>
        <taxon>Boletineae</taxon>
        <taxon>Boletaceae</taxon>
        <taxon>Boletoideae</taxon>
        <taxon>Boletus</taxon>
    </lineage>
</organism>
<protein>
    <submittedName>
        <fullName evidence="3">CHAT domain-containing protein</fullName>
    </submittedName>
</protein>
<name>A0AAD4BZN9_BOLED</name>
<reference evidence="3" key="1">
    <citation type="submission" date="2019-10" db="EMBL/GenBank/DDBJ databases">
        <authorList>
            <consortium name="DOE Joint Genome Institute"/>
            <person name="Kuo A."/>
            <person name="Miyauchi S."/>
            <person name="Kiss E."/>
            <person name="Drula E."/>
            <person name="Kohler A."/>
            <person name="Sanchez-Garcia M."/>
            <person name="Andreopoulos B."/>
            <person name="Barry K.W."/>
            <person name="Bonito G."/>
            <person name="Buee M."/>
            <person name="Carver A."/>
            <person name="Chen C."/>
            <person name="Cichocki N."/>
            <person name="Clum A."/>
            <person name="Culley D."/>
            <person name="Crous P.W."/>
            <person name="Fauchery L."/>
            <person name="Girlanda M."/>
            <person name="Hayes R."/>
            <person name="Keri Z."/>
            <person name="LaButti K."/>
            <person name="Lipzen A."/>
            <person name="Lombard V."/>
            <person name="Magnuson J."/>
            <person name="Maillard F."/>
            <person name="Morin E."/>
            <person name="Murat C."/>
            <person name="Nolan M."/>
            <person name="Ohm R."/>
            <person name="Pangilinan J."/>
            <person name="Pereira M."/>
            <person name="Perotto S."/>
            <person name="Peter M."/>
            <person name="Riley R."/>
            <person name="Sitrit Y."/>
            <person name="Stielow B."/>
            <person name="Szollosi G."/>
            <person name="Zifcakova L."/>
            <person name="Stursova M."/>
            <person name="Spatafora J.W."/>
            <person name="Tedersoo L."/>
            <person name="Vaario L.-M."/>
            <person name="Yamada A."/>
            <person name="Yan M."/>
            <person name="Wang P."/>
            <person name="Xu J."/>
            <person name="Bruns T."/>
            <person name="Baldrian P."/>
            <person name="Vilgalys R."/>
            <person name="Henrissat B."/>
            <person name="Grigoriev I.V."/>
            <person name="Hibbett D."/>
            <person name="Nagy L.G."/>
            <person name="Martin F.M."/>
        </authorList>
    </citation>
    <scope>NUCLEOTIDE SEQUENCE</scope>
    <source>
        <strain evidence="3">BED1</strain>
    </source>
</reference>
<evidence type="ECO:0000256" key="1">
    <source>
        <dbReference type="SAM" id="MobiDB-lite"/>
    </source>
</evidence>
<proteinExistence type="predicted"/>
<feature type="compositionally biased region" description="Basic and acidic residues" evidence="1">
    <location>
        <begin position="136"/>
        <end position="149"/>
    </location>
</feature>
<feature type="compositionally biased region" description="Polar residues" evidence="1">
    <location>
        <begin position="125"/>
        <end position="135"/>
    </location>
</feature>
<comment type="caution">
    <text evidence="3">The sequence shown here is derived from an EMBL/GenBank/DDBJ whole genome shotgun (WGS) entry which is preliminary data.</text>
</comment>
<feature type="compositionally biased region" description="Polar residues" evidence="1">
    <location>
        <begin position="81"/>
        <end position="103"/>
    </location>
</feature>
<dbReference type="SUPFAM" id="SSF81901">
    <property type="entry name" value="HCP-like"/>
    <property type="match status" value="1"/>
</dbReference>
<reference evidence="3" key="2">
    <citation type="journal article" date="2020" name="Nat. Commun.">
        <title>Large-scale genome sequencing of mycorrhizal fungi provides insights into the early evolution of symbiotic traits.</title>
        <authorList>
            <person name="Miyauchi S."/>
            <person name="Kiss E."/>
            <person name="Kuo A."/>
            <person name="Drula E."/>
            <person name="Kohler A."/>
            <person name="Sanchez-Garcia M."/>
            <person name="Morin E."/>
            <person name="Andreopoulos B."/>
            <person name="Barry K.W."/>
            <person name="Bonito G."/>
            <person name="Buee M."/>
            <person name="Carver A."/>
            <person name="Chen C."/>
            <person name="Cichocki N."/>
            <person name="Clum A."/>
            <person name="Culley D."/>
            <person name="Crous P.W."/>
            <person name="Fauchery L."/>
            <person name="Girlanda M."/>
            <person name="Hayes R.D."/>
            <person name="Keri Z."/>
            <person name="LaButti K."/>
            <person name="Lipzen A."/>
            <person name="Lombard V."/>
            <person name="Magnuson J."/>
            <person name="Maillard F."/>
            <person name="Murat C."/>
            <person name="Nolan M."/>
            <person name="Ohm R.A."/>
            <person name="Pangilinan J."/>
            <person name="Pereira M.F."/>
            <person name="Perotto S."/>
            <person name="Peter M."/>
            <person name="Pfister S."/>
            <person name="Riley R."/>
            <person name="Sitrit Y."/>
            <person name="Stielow J.B."/>
            <person name="Szollosi G."/>
            <person name="Zifcakova L."/>
            <person name="Stursova M."/>
            <person name="Spatafora J.W."/>
            <person name="Tedersoo L."/>
            <person name="Vaario L.M."/>
            <person name="Yamada A."/>
            <person name="Yan M."/>
            <person name="Wang P."/>
            <person name="Xu J."/>
            <person name="Bruns T."/>
            <person name="Baldrian P."/>
            <person name="Vilgalys R."/>
            <person name="Dunand C."/>
            <person name="Henrissat B."/>
            <person name="Grigoriev I.V."/>
            <person name="Hibbett D."/>
            <person name="Nagy L.G."/>
            <person name="Martin F.M."/>
        </authorList>
    </citation>
    <scope>NUCLEOTIDE SEQUENCE</scope>
    <source>
        <strain evidence="3">BED1</strain>
    </source>
</reference>
<dbReference type="EMBL" id="WHUW01000007">
    <property type="protein sequence ID" value="KAF8443803.1"/>
    <property type="molecule type" value="Genomic_DNA"/>
</dbReference>
<dbReference type="InterPro" id="IPR011990">
    <property type="entry name" value="TPR-like_helical_dom_sf"/>
</dbReference>
<feature type="domain" description="CHAT" evidence="2">
    <location>
        <begin position="1360"/>
        <end position="1647"/>
    </location>
</feature>
<evidence type="ECO:0000313" key="4">
    <source>
        <dbReference type="Proteomes" id="UP001194468"/>
    </source>
</evidence>
<keyword evidence="4" id="KW-1185">Reference proteome</keyword>
<dbReference type="SUPFAM" id="SSF48452">
    <property type="entry name" value="TPR-like"/>
    <property type="match status" value="1"/>
</dbReference>
<dbReference type="PANTHER" id="PTHR19959:SF119">
    <property type="entry name" value="FUNGAL LIPASE-LIKE DOMAIN-CONTAINING PROTEIN"/>
    <property type="match status" value="1"/>
</dbReference>
<feature type="compositionally biased region" description="Low complexity" evidence="1">
    <location>
        <begin position="150"/>
        <end position="160"/>
    </location>
</feature>
<evidence type="ECO:0000259" key="2">
    <source>
        <dbReference type="Pfam" id="PF12770"/>
    </source>
</evidence>
<gene>
    <name evidence="3" type="ORF">L210DRAFT_3093421</name>
</gene>
<sequence>MNRGLSTKQEQPQYESTMSTRTKFGLLWKRVWTSRRSTPGNGEEQLQHEPGTSTWTRFALLWTRVWTSMRSRASTGGEWPQSESSTPPCNTDGIQTSSASSPDPQHAGQEQGKEEESVSKDQPQDGPSSTGSAQEQGKEETSEHQDKPQGDPSSPSSAQQQEEEGNHVLGDQPQDGSSSSSSSVTHMDEDKEMVITNIQAKRPALGLRRLPAGFYTVVRHSGHEWRTENKRSSASDDVIEWRGPIPLPSDRSATVALEVYASFEFQPMLGTGEHLQKLTITVDQLLDRSTRHVPFTLFPKNGDIVSPCPSILVAVEQRNGESSDSSASRVPGPVCSTTETLNELEDATNHGHSALSRYQKHGEKRDLEHSVAEFEGALNHCPVDHPCRAAAQSNLAMAKLILCQVKDTIGSLEVPVRLCRDALAARPVGHTDRPSTLVQLAAVHLARFEKQRDDVDGAQVETLLHEAMELSATDSDENRAVSLMLQLYAGHRSGPDHASSQSSVDLHSSSHLIDEDPWILSAQLLKRFKRHGDLADLQRAITLLQQLIRCVSVWDDEYCAGLGNLGTALSLRFERLGGLRDLEDAISIHRDAVHLTPDGHPDKPGRLNNLGLSFRARFLSLGELRDLEDAISTQRDAVHLTPDGHTDKPTCLNNLGSSFRARFERLGELRDLEDAISTLRDAVHLTPDGHTDKPTSLNNLGSSFRARFERLGELRDLEDAISTLRDAVHLTPDGHPDKPSCLNSLGLSFITRFERLGELRDLEDAISTHRDAVHLTPDGHPDKPNCLNNLGNSFRARFERLGELRDLEDAISTHRDAVHLTPDGHPDKPGRLNNLGLSFIARFERFGELRDLEDAISTHRDGVHLTPDGHPDKPGHLNNLGLSFITRFERFGELRDLEDAISTHRDAVHLTPDGHPDKPGRLNNLGLSFIARFERFGELRDLEDAISTHRDGVHLTPDGHPDKPGHLNNLGLSFRARFEHLGELRDLEDAISTHRDAVHLTLDGHPDKLGRLNNLGLSFRARFEHLGELGDLEDAISTHRDAVHLTPDGHPDKPGRLNNLGLSFISRFERLGELRDLEDAISLYSHAASVPIGPISVRFDASSNWILCARRIRHPSLLRAHSIAINLLPQLAWIGLSLAHRFAELKRGADVVREAAAAALDSGFPELAVEWLEQGRSIVWGELLQLRGSYEQLSSAHSDHARRLRELSAALDDAGATREKSLSTFSESTDDPMHRATQMLRQVADTHRRLSIERDKLLQDIRRLPGFNRFLLPKDFSQLRASAHSGPVVLLNAAEHRCDALILLSDVDHVIHVPLPNFNFQRSVGLQNSLGALLGDARVMPLDDREGNPTTRGRINWESLLSTLWNGVIKPVLDSLAFTTLGELSRIFWCPTGPFVFLPIHAAGLYGTQYSSPGHKVFDFVVSSYIPTLTILTRSPDPSVPPSDDLRLLVVPQPPSDGQQPLRGVAPELRHIRAVVENPTSARTTLIQSSLGTVEEVLGLMKNADWVHFACHGIQDPAKPTESGLCLADERRLKVSDIIGLSRSRGGLAFLSACQTAMGDEGLTDEAIHIAAGMLFAGYGGVIGTMWSISDKHAPVVARRVYEYLFQNGTRPDYRDAARALHEAVGRLRESGEASSFVTWLPFIHVGL</sequence>
<dbReference type="Gene3D" id="1.25.40.10">
    <property type="entry name" value="Tetratricopeptide repeat domain"/>
    <property type="match status" value="4"/>
</dbReference>
<accession>A0AAD4BZN9</accession>